<accession>A0A417YL38</accession>
<evidence type="ECO:0000259" key="4">
    <source>
        <dbReference type="PROSITE" id="PS50977"/>
    </source>
</evidence>
<proteinExistence type="predicted"/>
<dbReference type="OrthoDB" id="9810250at2"/>
<reference evidence="5 6" key="1">
    <citation type="journal article" date="2017" name="Int. J. Syst. Evol. Microbiol.">
        <title>Bacillus notoginsengisoli sp. nov., a novel bacterium isolated from the rhizosphere of Panax notoginseng.</title>
        <authorList>
            <person name="Zhang M.Y."/>
            <person name="Cheng J."/>
            <person name="Cai Y."/>
            <person name="Zhang T.Y."/>
            <person name="Wu Y.Y."/>
            <person name="Manikprabhu D."/>
            <person name="Li W.J."/>
            <person name="Zhang Y.X."/>
        </authorList>
    </citation>
    <scope>NUCLEOTIDE SEQUENCE [LARGE SCALE GENOMIC DNA]</scope>
    <source>
        <strain evidence="5 6">JCM 30743</strain>
    </source>
</reference>
<keyword evidence="6" id="KW-1185">Reference proteome</keyword>
<dbReference type="PANTHER" id="PTHR43479:SF7">
    <property type="entry name" value="TETR-FAMILY TRANSCRIPTIONAL REGULATOR"/>
    <property type="match status" value="1"/>
</dbReference>
<dbReference type="SUPFAM" id="SSF46689">
    <property type="entry name" value="Homeodomain-like"/>
    <property type="match status" value="1"/>
</dbReference>
<keyword evidence="1" id="KW-0678">Repressor</keyword>
<dbReference type="RefSeq" id="WP_118923895.1">
    <property type="nucleotide sequence ID" value="NZ_QWEG01000016.1"/>
</dbReference>
<name>A0A417YL38_9BACI</name>
<dbReference type="PANTHER" id="PTHR43479">
    <property type="entry name" value="ACREF/ENVCD OPERON REPRESSOR-RELATED"/>
    <property type="match status" value="1"/>
</dbReference>
<dbReference type="EMBL" id="QWEG01000016">
    <property type="protein sequence ID" value="RHW33939.1"/>
    <property type="molecule type" value="Genomic_DNA"/>
</dbReference>
<organism evidence="5 6">
    <name type="scientific">Neobacillus notoginsengisoli</name>
    <dbReference type="NCBI Taxonomy" id="1578198"/>
    <lineage>
        <taxon>Bacteria</taxon>
        <taxon>Bacillati</taxon>
        <taxon>Bacillota</taxon>
        <taxon>Bacilli</taxon>
        <taxon>Bacillales</taxon>
        <taxon>Bacillaceae</taxon>
        <taxon>Neobacillus</taxon>
    </lineage>
</organism>
<dbReference type="Proteomes" id="UP000284416">
    <property type="component" value="Unassembled WGS sequence"/>
</dbReference>
<evidence type="ECO:0000256" key="2">
    <source>
        <dbReference type="ARBA" id="ARBA00023125"/>
    </source>
</evidence>
<feature type="DNA-binding region" description="H-T-H motif" evidence="3">
    <location>
        <begin position="34"/>
        <end position="53"/>
    </location>
</feature>
<evidence type="ECO:0000313" key="5">
    <source>
        <dbReference type="EMBL" id="RHW33939.1"/>
    </source>
</evidence>
<comment type="caution">
    <text evidence="5">The sequence shown here is derived from an EMBL/GenBank/DDBJ whole genome shotgun (WGS) entry which is preliminary data.</text>
</comment>
<evidence type="ECO:0000256" key="1">
    <source>
        <dbReference type="ARBA" id="ARBA00022491"/>
    </source>
</evidence>
<evidence type="ECO:0000256" key="3">
    <source>
        <dbReference type="PROSITE-ProRule" id="PRU00335"/>
    </source>
</evidence>
<dbReference type="GO" id="GO:0003677">
    <property type="term" value="F:DNA binding"/>
    <property type="evidence" value="ECO:0007669"/>
    <property type="project" value="UniProtKB-UniRule"/>
</dbReference>
<protein>
    <submittedName>
        <fullName evidence="5">TetR/AcrR family transcriptional regulator</fullName>
    </submittedName>
</protein>
<dbReference type="InterPro" id="IPR009057">
    <property type="entry name" value="Homeodomain-like_sf"/>
</dbReference>
<evidence type="ECO:0000313" key="6">
    <source>
        <dbReference type="Proteomes" id="UP000284416"/>
    </source>
</evidence>
<sequence length="186" mass="21493">MTETQTDPRVLRTRKLIMEAFIDLSGKKEFKDITINDITAEATVNRATFYNHFADKYELLEKVLSEVLLVNFDSQVLSQNELNEEVITSIFTSITNFQCSLSRRCHRGYEDTIGKIIMNHLEIIFLKMFLKQHPDGDEEALRIGALMLSWGIYGASLDWQNKRDITPEEYIKMALPFIQSGTDFIS</sequence>
<dbReference type="AlphaFoldDB" id="A0A417YL38"/>
<feature type="domain" description="HTH tetR-type" evidence="4">
    <location>
        <begin position="11"/>
        <end position="71"/>
    </location>
</feature>
<gene>
    <name evidence="5" type="ORF">D1B31_20400</name>
</gene>
<dbReference type="Gene3D" id="1.10.357.10">
    <property type="entry name" value="Tetracycline Repressor, domain 2"/>
    <property type="match status" value="1"/>
</dbReference>
<dbReference type="InterPro" id="IPR001647">
    <property type="entry name" value="HTH_TetR"/>
</dbReference>
<dbReference type="PROSITE" id="PS50977">
    <property type="entry name" value="HTH_TETR_2"/>
    <property type="match status" value="1"/>
</dbReference>
<dbReference type="Pfam" id="PF00440">
    <property type="entry name" value="TetR_N"/>
    <property type="match status" value="1"/>
</dbReference>
<keyword evidence="2 3" id="KW-0238">DNA-binding</keyword>
<dbReference type="InterPro" id="IPR050624">
    <property type="entry name" value="HTH-type_Tx_Regulator"/>
</dbReference>